<dbReference type="InterPro" id="IPR011008">
    <property type="entry name" value="Dimeric_a/b-barrel"/>
</dbReference>
<dbReference type="SUPFAM" id="SSF54909">
    <property type="entry name" value="Dimeric alpha+beta barrel"/>
    <property type="match status" value="1"/>
</dbReference>
<dbReference type="RefSeq" id="WP_416342232.1">
    <property type="nucleotide sequence ID" value="NZ_JALQCY010000001.1"/>
</dbReference>
<name>A0ABT0IYQ7_9MICO</name>
<dbReference type="EMBL" id="JALQCY010000001">
    <property type="protein sequence ID" value="MCK9792358.1"/>
    <property type="molecule type" value="Genomic_DNA"/>
</dbReference>
<dbReference type="Gene3D" id="3.30.70.1060">
    <property type="entry name" value="Dimeric alpha+beta barrel"/>
    <property type="match status" value="1"/>
</dbReference>
<accession>A0ABT0IYQ7</accession>
<evidence type="ECO:0000256" key="2">
    <source>
        <dbReference type="SAM" id="MobiDB-lite"/>
    </source>
</evidence>
<protein>
    <submittedName>
        <fullName evidence="4">YciI family protein</fullName>
    </submittedName>
</protein>
<feature type="domain" description="YCII-related" evidence="3">
    <location>
        <begin position="11"/>
        <end position="96"/>
    </location>
</feature>
<sequence>MTTYVVLLPGVEDAWENASAEQRAAVYARHQEFARVLAERGHRVTGGAELTHSRTSKQVTRDSAGRVVVTDGPYAETAEQLTGFYLVESDDLDDLLPVCALLSGDLGDGDAGTVEVRAVVDHGEGAA</sequence>
<gene>
    <name evidence="4" type="ORF">M1843_01185</name>
</gene>
<dbReference type="Proteomes" id="UP001651050">
    <property type="component" value="Unassembled WGS sequence"/>
</dbReference>
<evidence type="ECO:0000313" key="4">
    <source>
        <dbReference type="EMBL" id="MCK9792358.1"/>
    </source>
</evidence>
<dbReference type="PANTHER" id="PTHR35174">
    <property type="entry name" value="BLL7171 PROTEIN-RELATED"/>
    <property type="match status" value="1"/>
</dbReference>
<evidence type="ECO:0000256" key="1">
    <source>
        <dbReference type="ARBA" id="ARBA00007689"/>
    </source>
</evidence>
<keyword evidence="5" id="KW-1185">Reference proteome</keyword>
<dbReference type="InterPro" id="IPR005545">
    <property type="entry name" value="YCII"/>
</dbReference>
<proteinExistence type="inferred from homology"/>
<dbReference type="PANTHER" id="PTHR35174:SF3">
    <property type="entry name" value="BLL7171 PROTEIN"/>
    <property type="match status" value="1"/>
</dbReference>
<feature type="region of interest" description="Disordered" evidence="2">
    <location>
        <begin position="45"/>
        <end position="64"/>
    </location>
</feature>
<comment type="caution">
    <text evidence="4">The sequence shown here is derived from an EMBL/GenBank/DDBJ whole genome shotgun (WGS) entry which is preliminary data.</text>
</comment>
<evidence type="ECO:0000313" key="5">
    <source>
        <dbReference type="Proteomes" id="UP001651050"/>
    </source>
</evidence>
<evidence type="ECO:0000259" key="3">
    <source>
        <dbReference type="Pfam" id="PF03795"/>
    </source>
</evidence>
<comment type="similarity">
    <text evidence="1">Belongs to the YciI family.</text>
</comment>
<reference evidence="4 5" key="1">
    <citation type="submission" date="2022-02" db="EMBL/GenBank/DDBJ databases">
        <title>The car tank lid bacteriome: a reservoir of bacteria with potential in bioremediation of fuel.</title>
        <authorList>
            <person name="Vidal-Verdu A."/>
            <person name="Gomez-Martinez D."/>
            <person name="Latorre-Perez A."/>
            <person name="Pereto J."/>
            <person name="Porcar M."/>
        </authorList>
    </citation>
    <scope>NUCLEOTIDE SEQUENCE [LARGE SCALE GENOMIC DNA]</scope>
    <source>
        <strain evidence="4 5">4D.3</strain>
    </source>
</reference>
<dbReference type="Pfam" id="PF03795">
    <property type="entry name" value="YCII"/>
    <property type="match status" value="1"/>
</dbReference>
<organism evidence="4 5">
    <name type="scientific">Isoptericola peretonis</name>
    <dbReference type="NCBI Taxonomy" id="2918523"/>
    <lineage>
        <taxon>Bacteria</taxon>
        <taxon>Bacillati</taxon>
        <taxon>Actinomycetota</taxon>
        <taxon>Actinomycetes</taxon>
        <taxon>Micrococcales</taxon>
        <taxon>Promicromonosporaceae</taxon>
        <taxon>Isoptericola</taxon>
    </lineage>
</organism>